<evidence type="ECO:0000313" key="4">
    <source>
        <dbReference type="Proteomes" id="UP000254620"/>
    </source>
</evidence>
<proteinExistence type="predicted"/>
<dbReference type="RefSeq" id="WP_156127741.1">
    <property type="nucleotide sequence ID" value="NZ_CP034110.1"/>
</dbReference>
<accession>A0A380Z1B5</accession>
<dbReference type="EMBL" id="UFSW01000001">
    <property type="protein sequence ID" value="SUU97499.1"/>
    <property type="molecule type" value="Genomic_DNA"/>
</dbReference>
<dbReference type="EMBL" id="UFSW01000001">
    <property type="protein sequence ID" value="SUU98718.1"/>
    <property type="molecule type" value="Genomic_DNA"/>
</dbReference>
<evidence type="ECO:0000313" key="3">
    <source>
        <dbReference type="EMBL" id="SUV40773.1"/>
    </source>
</evidence>
<organism evidence="3 4">
    <name type="scientific">Avibacterium paragallinarum</name>
    <name type="common">Haemophilus gallinarum</name>
    <dbReference type="NCBI Taxonomy" id="728"/>
    <lineage>
        <taxon>Bacteria</taxon>
        <taxon>Pseudomonadati</taxon>
        <taxon>Pseudomonadota</taxon>
        <taxon>Gammaproteobacteria</taxon>
        <taxon>Pasteurellales</taxon>
        <taxon>Pasteurellaceae</taxon>
        <taxon>Avibacterium</taxon>
    </lineage>
</organism>
<dbReference type="EMBL" id="UFSW01000002">
    <property type="protein sequence ID" value="SUV40773.1"/>
    <property type="molecule type" value="Genomic_DNA"/>
</dbReference>
<dbReference type="Proteomes" id="UP000254620">
    <property type="component" value="Unassembled WGS sequence"/>
</dbReference>
<evidence type="ECO:0000313" key="2">
    <source>
        <dbReference type="EMBL" id="SUU98718.1"/>
    </source>
</evidence>
<evidence type="ECO:0000313" key="1">
    <source>
        <dbReference type="EMBL" id="SUU97499.1"/>
    </source>
</evidence>
<gene>
    <name evidence="1" type="ORF">NCTC10926_00890</name>
    <name evidence="2" type="ORF">NCTC10926_02159</name>
    <name evidence="3" type="ORF">NCTC10926_02829</name>
</gene>
<dbReference type="GeneID" id="66256461"/>
<sequence>MNDSELARAYDDYSDRLLEEYYREDEQDTEEPEIDEDDDFCHYHCIGAGGL</sequence>
<name>A0A380Z1B5_AVIPA</name>
<protein>
    <submittedName>
        <fullName evidence="3">Uncharacterized protein</fullName>
    </submittedName>
</protein>
<dbReference type="AlphaFoldDB" id="A0A380Z1B5"/>
<reference evidence="3 4" key="1">
    <citation type="submission" date="2018-06" db="EMBL/GenBank/DDBJ databases">
        <authorList>
            <consortium name="Pathogen Informatics"/>
            <person name="Doyle S."/>
        </authorList>
    </citation>
    <scope>NUCLEOTIDE SEQUENCE [LARGE SCALE GENOMIC DNA]</scope>
    <source>
        <strain evidence="3 4">NCTC10926</strain>
    </source>
</reference>